<comment type="caution">
    <text evidence="1">The sequence shown here is derived from an EMBL/GenBank/DDBJ whole genome shotgun (WGS) entry which is preliminary data.</text>
</comment>
<proteinExistence type="predicted"/>
<protein>
    <submittedName>
        <fullName evidence="1">Uncharacterized protein</fullName>
    </submittedName>
</protein>
<evidence type="ECO:0000313" key="2">
    <source>
        <dbReference type="Proteomes" id="UP001465668"/>
    </source>
</evidence>
<accession>A0ABR2X9L6</accession>
<evidence type="ECO:0000313" key="1">
    <source>
        <dbReference type="EMBL" id="KAK9770362.1"/>
    </source>
</evidence>
<dbReference type="Proteomes" id="UP001465668">
    <property type="component" value="Unassembled WGS sequence"/>
</dbReference>
<keyword evidence="2" id="KW-1185">Reference proteome</keyword>
<reference evidence="1 2" key="1">
    <citation type="submission" date="2024-02" db="EMBL/GenBank/DDBJ databases">
        <title>First draft genome assembly of two strains of Seiridium cardinale.</title>
        <authorList>
            <person name="Emiliani G."/>
            <person name="Scali E."/>
        </authorList>
    </citation>
    <scope>NUCLEOTIDE SEQUENCE [LARGE SCALE GENOMIC DNA]</scope>
    <source>
        <strain evidence="1 2">BM-138-000479</strain>
    </source>
</reference>
<sequence>MSWSLRQYAHLSGGNDVIVQTHLPLSSNQCHGGSTAATDFGIGLPLLATIASALHQQPSTVLKVREERSINSTFESKFISSSLSLWSKLWWQAESALGTMDQMVKDGIPKDMAIPMPIAKLTPRPSPSETRTKSNIMLERYSHTLIGSDTSRTSISSSWKSKDYMMAPFKPGAGLIQVGLKQWESREQGTVKVSDIRAYAVFYQNTNTQDTEHLIRRNNELKITSDRYRPSVARIGQPARPSMNVTGLPTHNENLVADDEDLVKKSKNPQGWCKKWFGLVLNIDKILTRFYLYTIKIQRQTSS</sequence>
<gene>
    <name evidence="1" type="ORF">SCAR479_12931</name>
</gene>
<dbReference type="EMBL" id="JARVKM010000094">
    <property type="protein sequence ID" value="KAK9770362.1"/>
    <property type="molecule type" value="Genomic_DNA"/>
</dbReference>
<name>A0ABR2X9L6_9PEZI</name>
<organism evidence="1 2">
    <name type="scientific">Seiridium cardinale</name>
    <dbReference type="NCBI Taxonomy" id="138064"/>
    <lineage>
        <taxon>Eukaryota</taxon>
        <taxon>Fungi</taxon>
        <taxon>Dikarya</taxon>
        <taxon>Ascomycota</taxon>
        <taxon>Pezizomycotina</taxon>
        <taxon>Sordariomycetes</taxon>
        <taxon>Xylariomycetidae</taxon>
        <taxon>Amphisphaeriales</taxon>
        <taxon>Sporocadaceae</taxon>
        <taxon>Seiridium</taxon>
    </lineage>
</organism>